<dbReference type="Proteomes" id="UP000827976">
    <property type="component" value="Chromosome 20"/>
</dbReference>
<name>A0ACB7TPT1_DIOAL</name>
<protein>
    <submittedName>
        <fullName evidence="1">Uncharacterized protein</fullName>
    </submittedName>
</protein>
<keyword evidence="2" id="KW-1185">Reference proteome</keyword>
<reference evidence="2" key="1">
    <citation type="journal article" date="2022" name="Nat. Commun.">
        <title>Chromosome evolution and the genetic basis of agronomically important traits in greater yam.</title>
        <authorList>
            <person name="Bredeson J.V."/>
            <person name="Lyons J.B."/>
            <person name="Oniyinde I.O."/>
            <person name="Okereke N.R."/>
            <person name="Kolade O."/>
            <person name="Nnabue I."/>
            <person name="Nwadili C.O."/>
            <person name="Hribova E."/>
            <person name="Parker M."/>
            <person name="Nwogha J."/>
            <person name="Shu S."/>
            <person name="Carlson J."/>
            <person name="Kariba R."/>
            <person name="Muthemba S."/>
            <person name="Knop K."/>
            <person name="Barton G.J."/>
            <person name="Sherwood A.V."/>
            <person name="Lopez-Montes A."/>
            <person name="Asiedu R."/>
            <person name="Jamnadass R."/>
            <person name="Muchugi A."/>
            <person name="Goodstein D."/>
            <person name="Egesi C.N."/>
            <person name="Featherston J."/>
            <person name="Asfaw A."/>
            <person name="Simpson G.G."/>
            <person name="Dolezel J."/>
            <person name="Hendre P.S."/>
            <person name="Van Deynze A."/>
            <person name="Kumar P.L."/>
            <person name="Obidiegwu J.E."/>
            <person name="Bhattacharjee R."/>
            <person name="Rokhsar D.S."/>
        </authorList>
    </citation>
    <scope>NUCLEOTIDE SEQUENCE [LARGE SCALE GENOMIC DNA]</scope>
    <source>
        <strain evidence="2">cv. TDa95/00328</strain>
    </source>
</reference>
<gene>
    <name evidence="1" type="ORF">IHE45_20G009200</name>
</gene>
<comment type="caution">
    <text evidence="1">The sequence shown here is derived from an EMBL/GenBank/DDBJ whole genome shotgun (WGS) entry which is preliminary data.</text>
</comment>
<accession>A0ACB7TPT1</accession>
<evidence type="ECO:0000313" key="2">
    <source>
        <dbReference type="Proteomes" id="UP000827976"/>
    </source>
</evidence>
<sequence length="235" mass="24593">MGRADPQLPCGTQAGRKTERDTGAPPRTAGHRWGPAPGAMGGLARHQLGGQRGTTRSGGGATPPRERQRRPTTGQGLSGSPAATRTRHGRAGNVPSDRGRRVREPPPHPTERDTGASPRTAGHRWGPPLVQGRVSAEPPHRGRRGPRHNAHGPAKLGGRWPGGAATCAVAQPCHRPRSERPTGSHPDAPWPCAPCLELLSAPRARPTPMYPNISPPPTIPAKHPAQSNAGGTKGL</sequence>
<proteinExistence type="predicted"/>
<evidence type="ECO:0000313" key="1">
    <source>
        <dbReference type="EMBL" id="KAH7650749.1"/>
    </source>
</evidence>
<organism evidence="1 2">
    <name type="scientific">Dioscorea alata</name>
    <name type="common">Purple yam</name>
    <dbReference type="NCBI Taxonomy" id="55571"/>
    <lineage>
        <taxon>Eukaryota</taxon>
        <taxon>Viridiplantae</taxon>
        <taxon>Streptophyta</taxon>
        <taxon>Embryophyta</taxon>
        <taxon>Tracheophyta</taxon>
        <taxon>Spermatophyta</taxon>
        <taxon>Magnoliopsida</taxon>
        <taxon>Liliopsida</taxon>
        <taxon>Dioscoreales</taxon>
        <taxon>Dioscoreaceae</taxon>
        <taxon>Dioscorea</taxon>
    </lineage>
</organism>
<dbReference type="EMBL" id="CM037030">
    <property type="protein sequence ID" value="KAH7650749.1"/>
    <property type="molecule type" value="Genomic_DNA"/>
</dbReference>